<protein>
    <submittedName>
        <fullName evidence="2">Uncharacterized protein</fullName>
    </submittedName>
</protein>
<dbReference type="Proteomes" id="UP001208690">
    <property type="component" value="Unassembled WGS sequence"/>
</dbReference>
<evidence type="ECO:0000256" key="1">
    <source>
        <dbReference type="SAM" id="SignalP"/>
    </source>
</evidence>
<feature type="signal peptide" evidence="1">
    <location>
        <begin position="1"/>
        <end position="26"/>
    </location>
</feature>
<feature type="chain" id="PRO_5045603126" evidence="1">
    <location>
        <begin position="27"/>
        <end position="154"/>
    </location>
</feature>
<reference evidence="2 3" key="1">
    <citation type="submission" date="2022-04" db="EMBL/GenBank/DDBJ databases">
        <title>Roseobacter sp. WL0113 is a bacterium isolated from neritic sediment.</title>
        <authorList>
            <person name="Wang L."/>
            <person name="He W."/>
            <person name="Zhang D.-F."/>
        </authorList>
    </citation>
    <scope>NUCLEOTIDE SEQUENCE [LARGE SCALE GENOMIC DNA]</scope>
    <source>
        <strain evidence="2 3">WL0113</strain>
    </source>
</reference>
<gene>
    <name evidence="2" type="ORF">MUB52_14195</name>
</gene>
<proteinExistence type="predicted"/>
<keyword evidence="1" id="KW-0732">Signal</keyword>
<evidence type="ECO:0000313" key="3">
    <source>
        <dbReference type="Proteomes" id="UP001208690"/>
    </source>
</evidence>
<dbReference type="RefSeq" id="WP_263844904.1">
    <property type="nucleotide sequence ID" value="NZ_JALIEB010000009.1"/>
</dbReference>
<dbReference type="EMBL" id="JALIEB010000009">
    <property type="protein sequence ID" value="MCV3272585.1"/>
    <property type="molecule type" value="Genomic_DNA"/>
</dbReference>
<organism evidence="2 3">
    <name type="scientific">Roseobacter sinensis</name>
    <dbReference type="NCBI Taxonomy" id="2931391"/>
    <lineage>
        <taxon>Bacteria</taxon>
        <taxon>Pseudomonadati</taxon>
        <taxon>Pseudomonadota</taxon>
        <taxon>Alphaproteobacteria</taxon>
        <taxon>Rhodobacterales</taxon>
        <taxon>Roseobacteraceae</taxon>
        <taxon>Roseobacter</taxon>
    </lineage>
</organism>
<accession>A0ABT3BGB7</accession>
<comment type="caution">
    <text evidence="2">The sequence shown here is derived from an EMBL/GenBank/DDBJ whole genome shotgun (WGS) entry which is preliminary data.</text>
</comment>
<evidence type="ECO:0000313" key="2">
    <source>
        <dbReference type="EMBL" id="MCV3272585.1"/>
    </source>
</evidence>
<sequence>MTYANSLFQRLCLIAAAAAASAWVQAPDAAAQTAQGVLYDCDMSPSRRNEFWISTKIGFVLLDTGAVVISDGVTLAYGVGTAPGTLLRNTDREIRVSWQLEGGLRQRRDREVIFPNAEYTATISKPSNRITVRGKLPGHRSSFSGRGQCVMRAG</sequence>
<name>A0ABT3BGB7_9RHOB</name>
<keyword evidence="3" id="KW-1185">Reference proteome</keyword>